<reference evidence="12" key="5">
    <citation type="submission" date="2019-06" db="EMBL/GenBank/DDBJ databases">
        <authorList>
            <consortium name="GenomeTrakr network: Whole genome sequencing for foodborne pathogen traceback"/>
        </authorList>
    </citation>
    <scope>NUCLEOTIDE SEQUENCE</scope>
    <source>
        <strain evidence="74">15MN00359</strain>
        <strain evidence="50">CFSAN030068</strain>
        <strain evidence="17">CVM-N15245</strain>
        <strain evidence="29">CVM-N26458</strain>
        <strain evidence="30">CVM-N27249</strain>
        <strain evidence="16">FL-NRM019</strain>
        <strain evidence="20">FSIS11807908</strain>
        <strain evidence="70">FSIS11809753</strain>
        <strain evidence="73">FSIS11809920</strain>
        <strain evidence="58">FSIS11810082</strain>
        <strain evidence="59">FSIS11811171</strain>
        <strain evidence="51">FSIS11811492</strain>
        <strain evidence="52">FSIS11811977</strain>
        <strain evidence="53">FSIS11812281</strain>
        <strain evidence="32">FSIS11813729</strain>
        <strain evidence="72">FSIS11813790</strain>
        <strain evidence="19">FSIS11814114</strain>
        <strain evidence="28">FSIS11814883</strain>
        <strain evidence="36">FSIS11816006</strain>
        <strain evidence="37">FSIS11816516</strain>
        <strain evidence="41">FSIS11917264</strain>
        <strain evidence="13">FSIS11918347</strain>
        <strain evidence="22">FSIS11918574</strain>
        <strain evidence="23">FSIS11918976</strain>
        <strain evidence="83">FSIS1700275</strain>
        <strain evidence="84">FSIS1700278</strain>
        <strain evidence="86">FSIS1700345</strain>
        <strain evidence="85">FSIS1700407</strain>
        <strain evidence="87">FSIS1700727</strain>
        <strain evidence="88">FSIS1700879</strain>
        <strain evidence="91">FSIS1701118</strain>
        <strain evidence="90">FSIS1701206</strain>
        <strain evidence="92">FSIS1701380</strain>
        <strain evidence="94">FSIS1701544</strain>
        <strain evidence="56">FSIS1701847</strain>
        <strain evidence="93">FSIS1702151</strain>
        <strain evidence="95">FSIS1702153</strain>
        <strain evidence="96">FSIS1702286</strain>
        <strain evidence="64">FSIS1703277</strain>
        <strain evidence="81">FSIS1709877</strain>
        <strain evidence="71">FSIS21821682</strain>
        <strain evidence="49">FSIS21821754</strain>
        <strain evidence="68">FSIS21821883</strain>
        <strain evidence="21">FSIS21823107</strain>
        <strain evidence="42">FSIS21923418</strain>
        <strain evidence="12">FSIS21923521</strain>
        <strain evidence="43">FSIS21923565</strain>
        <strain evidence="24">FSIS21924037</strain>
        <strain evidence="15">FSIS21924041</strain>
        <strain evidence="25">FSIS21924118</strain>
        <strain evidence="26">FSIS21924205</strain>
        <strain evidence="69">FSIS31800522</strain>
        <strain evidence="60">FSIS31800719</strain>
        <strain evidence="67">FSIS31800927</strain>
        <strain evidence="65">FSIS31800955</strain>
        <strain evidence="34">FSIS31801101</strain>
        <strain evidence="35">FSIS31801138</strain>
        <strain evidence="39">FSIS31901439</strain>
        <strain evidence="40">FSIS31901449</strain>
        <strain evidence="14">FSIS31901700</strain>
        <strain evidence="31 99">IA-2010122881</strain>
        <strain evidence="18">NY-N19883</strain>
        <strain evidence="27">WAPHL_SAL-A00479</strain>
    </source>
</reference>
<dbReference type="FunFam" id="2.60.40.10:FF:000458">
    <property type="entry name" value="Molecular chaperone FimC"/>
    <property type="match status" value="1"/>
</dbReference>
<dbReference type="EMBL" id="AAHGZJ010000009">
    <property type="protein sequence ID" value="EBV9904387.1"/>
    <property type="molecule type" value="Genomic_DNA"/>
</dbReference>
<dbReference type="PANTHER" id="PTHR30251:SF2">
    <property type="entry name" value="FIMBRIAL CHAPERONE YADV-RELATED"/>
    <property type="match status" value="1"/>
</dbReference>
<dbReference type="EMBL" id="AAHULV010000007">
    <property type="protein sequence ID" value="ECA4914604.1"/>
    <property type="molecule type" value="Genomic_DNA"/>
</dbReference>
<evidence type="ECO:0000313" key="64">
    <source>
        <dbReference type="EMBL" id="ECU9198366.1"/>
    </source>
</evidence>
<dbReference type="EMBL" id="AAKIWH010000005">
    <property type="protein sequence ID" value="ECS2129242.1"/>
    <property type="molecule type" value="Genomic_DNA"/>
</dbReference>
<evidence type="ECO:0000313" key="40">
    <source>
        <dbReference type="EMBL" id="ECA8830281.1"/>
    </source>
</evidence>
<dbReference type="EMBL" id="AALKSI010000008">
    <property type="protein sequence ID" value="EDA6267582.1"/>
    <property type="molecule type" value="Genomic_DNA"/>
</dbReference>
<dbReference type="EMBL" id="AAMKVI010000013">
    <property type="protein sequence ID" value="EDI4076511.1"/>
    <property type="molecule type" value="Genomic_DNA"/>
</dbReference>
<dbReference type="EMBL" id="AAKSWN010000004">
    <property type="protein sequence ID" value="ECV0370686.1"/>
    <property type="molecule type" value="Genomic_DNA"/>
</dbReference>
<dbReference type="InterPro" id="IPR013783">
    <property type="entry name" value="Ig-like_fold"/>
</dbReference>
<evidence type="ECO:0000313" key="65">
    <source>
        <dbReference type="EMBL" id="ECV0336641.1"/>
    </source>
</evidence>
<evidence type="ECO:0000313" key="23">
    <source>
        <dbReference type="EMBL" id="EBO2048673.1"/>
    </source>
</evidence>
<dbReference type="EMBL" id="AAHYAO010000007">
    <property type="protein sequence ID" value="ECB5814457.1"/>
    <property type="molecule type" value="Genomic_DNA"/>
</dbReference>
<dbReference type="Proteomes" id="UP000365067">
    <property type="component" value="Unassembled WGS sequence"/>
</dbReference>
<dbReference type="Proteomes" id="UP000839719">
    <property type="component" value="Unassembled WGS sequence"/>
</dbReference>
<evidence type="ECO:0000259" key="10">
    <source>
        <dbReference type="Pfam" id="PF00345"/>
    </source>
</evidence>
<dbReference type="InterPro" id="IPR001829">
    <property type="entry name" value="Pili_assmbl_chaperone_bac"/>
</dbReference>
<dbReference type="EMBL" id="AAGHMS010000014">
    <property type="protein sequence ID" value="EBO1203111.1"/>
    <property type="molecule type" value="Genomic_DNA"/>
</dbReference>
<evidence type="ECO:0000313" key="68">
    <source>
        <dbReference type="EMBL" id="ECV3409823.1"/>
    </source>
</evidence>
<evidence type="ECO:0000313" key="29">
    <source>
        <dbReference type="EMBL" id="EBV9904387.1"/>
    </source>
</evidence>
<evidence type="ECO:0000313" key="53">
    <source>
        <dbReference type="EMBL" id="ECT1900933.1"/>
    </source>
</evidence>
<evidence type="ECO:0000313" key="36">
    <source>
        <dbReference type="EMBL" id="ECA0087695.1"/>
    </source>
</evidence>
<reference evidence="97 98" key="3">
    <citation type="journal article" date="2019" name="Proc. Natl. Acad. Sci. U.S.A.">
        <title>Microbiome composition shapes rapid genomic adaptation of Drosophila melanogaster.</title>
        <authorList>
            <person name="Rudman S.M."/>
            <person name="Greenblum S."/>
            <person name="Hughes R.C."/>
            <person name="Rajpurohit S."/>
            <person name="Kiratli O."/>
            <person name="Lowder D.B."/>
            <person name="Lemmon S.G."/>
            <person name="Petrov D.A."/>
            <person name="Chaston J.M."/>
            <person name="Schmidt P."/>
        </authorList>
    </citation>
    <scope>NUCLEOTIDE SEQUENCE [LARGE SCALE GENOMIC DNA]</scope>
    <source>
        <strain evidence="97 98">ME2L-19-11</strain>
    </source>
</reference>
<dbReference type="EMBL" id="AAGHXH010000005">
    <property type="protein sequence ID" value="EBO2492453.1"/>
    <property type="molecule type" value="Genomic_DNA"/>
</dbReference>
<dbReference type="InterPro" id="IPR016147">
    <property type="entry name" value="Pili_assmbl_chaperone_N"/>
</dbReference>
<feature type="chain" id="PRO_5044085360" evidence="9">
    <location>
        <begin position="31"/>
        <end position="252"/>
    </location>
</feature>
<evidence type="ECO:0000313" key="32">
    <source>
        <dbReference type="EMBL" id="EBY9111188.1"/>
    </source>
</evidence>
<dbReference type="EMBL" id="AAHJMM010000023">
    <property type="protein sequence ID" value="EBW8726341.1"/>
    <property type="molecule type" value="Genomic_DNA"/>
</dbReference>
<evidence type="ECO:0000313" key="75">
    <source>
        <dbReference type="EMBL" id="ECW9636159.1"/>
    </source>
</evidence>
<evidence type="ECO:0000313" key="66">
    <source>
        <dbReference type="EMBL" id="ECV0370686.1"/>
    </source>
</evidence>
<evidence type="ECO:0000313" key="71">
    <source>
        <dbReference type="EMBL" id="ECV4829533.1"/>
    </source>
</evidence>
<dbReference type="EMBL" id="AAGFNW010000008">
    <property type="protein sequence ID" value="EBN3583464.1"/>
    <property type="molecule type" value="Genomic_DNA"/>
</dbReference>
<evidence type="ECO:0000313" key="88">
    <source>
        <dbReference type="EMBL" id="EDH5128305.1"/>
    </source>
</evidence>
<evidence type="ECO:0000313" key="21">
    <source>
        <dbReference type="EMBL" id="EBO1632327.1"/>
    </source>
</evidence>
<dbReference type="EMBL" id="AAGEHN010000017">
    <property type="protein sequence ID" value="EBM9688555.1"/>
    <property type="molecule type" value="Genomic_DNA"/>
</dbReference>
<dbReference type="EMBL" id="AAKTLY010000006">
    <property type="protein sequence ID" value="ECV5195379.1"/>
    <property type="molecule type" value="Genomic_DNA"/>
</dbReference>
<evidence type="ECO:0000256" key="1">
    <source>
        <dbReference type="ARBA" id="ARBA00004418"/>
    </source>
</evidence>
<dbReference type="EMBL" id="AAKLTE010000015">
    <property type="protein sequence ID" value="ECT1149508.1"/>
    <property type="molecule type" value="Genomic_DNA"/>
</dbReference>
<dbReference type="EMBL" id="AAHULA010000017">
    <property type="protein sequence ID" value="ECA4443317.1"/>
    <property type="molecule type" value="Genomic_DNA"/>
</dbReference>
<evidence type="ECO:0000313" key="62">
    <source>
        <dbReference type="EMBL" id="ECU7502143.1"/>
    </source>
</evidence>
<evidence type="ECO:0000313" key="91">
    <source>
        <dbReference type="EMBL" id="EDH8543765.1"/>
    </source>
</evidence>
<dbReference type="EMBL" id="AAGDWY010000032">
    <property type="protein sequence ID" value="EBM8422976.1"/>
    <property type="molecule type" value="Genomic_DNA"/>
</dbReference>
<dbReference type="EMBL" id="AAHPMI010000136">
    <property type="protein sequence ID" value="EBY9111188.1"/>
    <property type="molecule type" value="Genomic_DNA"/>
</dbReference>
<evidence type="ECO:0000313" key="38">
    <source>
        <dbReference type="EMBL" id="ECA4914604.1"/>
    </source>
</evidence>
<evidence type="ECO:0000313" key="76">
    <source>
        <dbReference type="EMBL" id="EDA6267582.1"/>
    </source>
</evidence>
<dbReference type="EMBL" id="AAKSAY010000006">
    <property type="protein sequence ID" value="ECV3650649.1"/>
    <property type="molecule type" value="Genomic_DNA"/>
</dbReference>
<dbReference type="EMBL" id="AAMKTN010000067">
    <property type="protein sequence ID" value="EDI3731444.1"/>
    <property type="molecule type" value="Genomic_DNA"/>
</dbReference>
<dbReference type="EMBL" id="AAGHTB010000005">
    <property type="protein sequence ID" value="EBO2048673.1"/>
    <property type="molecule type" value="Genomic_DNA"/>
</dbReference>
<dbReference type="EMBL" id="AAMEYE010000006">
    <property type="protein sequence ID" value="EDG6697412.1"/>
    <property type="molecule type" value="Genomic_DNA"/>
</dbReference>
<proteinExistence type="inferred from homology"/>
<dbReference type="EMBL" id="AAKLNX010000008">
    <property type="protein sequence ID" value="ECT0509884.1"/>
    <property type="molecule type" value="Genomic_DNA"/>
</dbReference>
<dbReference type="EMBL" id="AALOUC010000006">
    <property type="protein sequence ID" value="EDB8287788.1"/>
    <property type="molecule type" value="Genomic_DNA"/>
</dbReference>
<evidence type="ECO:0000313" key="39">
    <source>
        <dbReference type="EMBL" id="ECA8555383.1"/>
    </source>
</evidence>
<evidence type="ECO:0000313" key="44">
    <source>
        <dbReference type="EMBL" id="ECB8230960.1"/>
    </source>
</evidence>
<dbReference type="EMBL" id="AAMHWT010000008">
    <property type="protein sequence ID" value="EDH5128305.1"/>
    <property type="molecule type" value="Genomic_DNA"/>
</dbReference>
<dbReference type="EMBL" id="AAHSYX010000007">
    <property type="protein sequence ID" value="ECA0087695.1"/>
    <property type="molecule type" value="Genomic_DNA"/>
</dbReference>
<evidence type="ECO:0000313" key="30">
    <source>
        <dbReference type="EMBL" id="EBW5969208.1"/>
    </source>
</evidence>
<dbReference type="EMBL" id="AAKOFV010000010">
    <property type="protein sequence ID" value="ECT8991068.1"/>
    <property type="molecule type" value="Genomic_DNA"/>
</dbReference>
<evidence type="ECO:0000313" key="90">
    <source>
        <dbReference type="EMBL" id="EDH7971438.1"/>
    </source>
</evidence>
<dbReference type="EMBL" id="AAKPQU010000017">
    <property type="protein sequence ID" value="ECU3469338.1"/>
    <property type="molecule type" value="Genomic_DNA"/>
</dbReference>
<dbReference type="Proteomes" id="UP000322839">
    <property type="component" value="Unassembled WGS sequence"/>
</dbReference>
<reference evidence="97" key="4">
    <citation type="submission" date="2019-03" db="EMBL/GenBank/DDBJ databases">
        <authorList>
            <person name="Levent G."/>
            <person name="Schlochtermeier A."/>
            <person name="Ives S.E."/>
            <person name="Norman K.N."/>
            <person name="Lawhon S.D."/>
            <person name="Loneragan G.H."/>
            <person name="Anderson R.C."/>
            <person name="Scott H.M."/>
        </authorList>
    </citation>
    <scope>NUCLEOTIDE SEQUENCE</scope>
    <source>
        <strain evidence="97">ME2L-19-11</strain>
    </source>
</reference>
<evidence type="ECO:0000313" key="77">
    <source>
        <dbReference type="EMBL" id="EDB5656165.1"/>
    </source>
</evidence>
<evidence type="ECO:0000313" key="61">
    <source>
        <dbReference type="EMBL" id="ECU3469338.1"/>
    </source>
</evidence>
<evidence type="ECO:0000313" key="13">
    <source>
        <dbReference type="EMBL" id="EBM8190876.1"/>
    </source>
</evidence>
<evidence type="ECO:0000313" key="81">
    <source>
        <dbReference type="EMBL" id="EDF3872776.1"/>
    </source>
</evidence>
<evidence type="ECO:0000313" key="70">
    <source>
        <dbReference type="EMBL" id="ECV4437549.1"/>
    </source>
</evidence>
<dbReference type="EMBL" id="AAMIVI010000027">
    <property type="protein sequence ID" value="EDH7971438.1"/>
    <property type="molecule type" value="Genomic_DNA"/>
</dbReference>
<dbReference type="EMBL" id="AALRRQ010000006">
    <property type="protein sequence ID" value="EDC6715230.1"/>
    <property type="molecule type" value="Genomic_DNA"/>
</dbReference>
<comment type="subcellular location">
    <subcellularLocation>
        <location evidence="1 8">Periplasm</location>
    </subcellularLocation>
</comment>
<dbReference type="Proteomes" id="UP000839723">
    <property type="component" value="Unassembled WGS sequence"/>
</dbReference>
<evidence type="ECO:0000313" key="95">
    <source>
        <dbReference type="EMBL" id="EDI5305544.1"/>
    </source>
</evidence>
<dbReference type="AlphaFoldDB" id="A0A3V9RWP0"/>
<dbReference type="Pfam" id="PF02753">
    <property type="entry name" value="PapD_C"/>
    <property type="match status" value="1"/>
</dbReference>
<evidence type="ECO:0000313" key="93">
    <source>
        <dbReference type="EMBL" id="EDI3731444.1"/>
    </source>
</evidence>
<evidence type="ECO:0000313" key="72">
    <source>
        <dbReference type="EMBL" id="ECV5195379.1"/>
    </source>
</evidence>
<dbReference type="EMBL" id="AAKRWR010000009">
    <property type="protein sequence ID" value="ECV4437549.1"/>
    <property type="molecule type" value="Genomic_DNA"/>
</dbReference>
<evidence type="ECO:0000256" key="7">
    <source>
        <dbReference type="ARBA" id="ARBA00023319"/>
    </source>
</evidence>
<evidence type="ECO:0000313" key="19">
    <source>
        <dbReference type="EMBL" id="EBO1203111.1"/>
    </source>
</evidence>
<dbReference type="EMBL" id="AAKTJV010000013">
    <property type="protein sequence ID" value="ECV4829533.1"/>
    <property type="molecule type" value="Genomic_DNA"/>
</dbReference>
<dbReference type="EMBL" id="AAGHZM010000054">
    <property type="protein sequence ID" value="EBO2758054.1"/>
    <property type="molecule type" value="Genomic_DNA"/>
</dbReference>
<evidence type="ECO:0000313" key="69">
    <source>
        <dbReference type="EMBL" id="ECV3650649.1"/>
    </source>
</evidence>
<evidence type="ECO:0000256" key="8">
    <source>
        <dbReference type="RuleBase" id="RU003918"/>
    </source>
</evidence>
<evidence type="ECO:0000256" key="4">
    <source>
        <dbReference type="ARBA" id="ARBA00022729"/>
    </source>
</evidence>
<evidence type="ECO:0000313" key="49">
    <source>
        <dbReference type="EMBL" id="ECS9491581.1"/>
    </source>
</evidence>
<keyword evidence="6 8" id="KW-0143">Chaperone</keyword>
<dbReference type="EMBL" id="AAMJAQ010000032">
    <property type="protein sequence ID" value="EDH8543765.1"/>
    <property type="molecule type" value="Genomic_DNA"/>
</dbReference>
<dbReference type="EMBL" id="AAKQXS010000009">
    <property type="protein sequence ID" value="ECU7502143.1"/>
    <property type="molecule type" value="Genomic_DNA"/>
</dbReference>
<dbReference type="EMBL" id="AAKLFR010000012">
    <property type="protein sequence ID" value="ECS9491581.1"/>
    <property type="molecule type" value="Genomic_DNA"/>
</dbReference>
<dbReference type="EMBL" id="AAKQYR010000010">
    <property type="protein sequence ID" value="ECU7622215.1"/>
    <property type="molecule type" value="Genomic_DNA"/>
</dbReference>
<dbReference type="EMBL" id="AAHXIE010000119">
    <property type="protein sequence ID" value="ECB3641265.1"/>
    <property type="molecule type" value="Genomic_DNA"/>
</dbReference>
<evidence type="ECO:0000313" key="63">
    <source>
        <dbReference type="EMBL" id="ECU7622215.1"/>
    </source>
</evidence>
<evidence type="ECO:0000313" key="67">
    <source>
        <dbReference type="EMBL" id="ECV0621738.1"/>
    </source>
</evidence>
<reference evidence="75" key="1">
    <citation type="submission" date="2018-07" db="EMBL/GenBank/DDBJ databases">
        <authorList>
            <consortium name="PulseNet: The National Subtyping Network for Foodborne Disease Surveillance"/>
            <person name="Tarr C.L."/>
            <person name="Trees E."/>
            <person name="Katz L.S."/>
            <person name="Carleton-Romer H.A."/>
            <person name="Stroika S."/>
            <person name="Kucerova Z."/>
            <person name="Roache K.F."/>
            <person name="Sabol A.L."/>
            <person name="Besser J."/>
            <person name="Gerner-Smidt P."/>
        </authorList>
    </citation>
    <scope>NUCLEOTIDE SEQUENCE</scope>
    <source>
        <strain evidence="75">PNUSAS000719</strain>
        <strain evidence="89">PNUSAS013139</strain>
    </source>
</reference>
<evidence type="ECO:0000313" key="42">
    <source>
        <dbReference type="EMBL" id="ECB3641265.1"/>
    </source>
</evidence>
<dbReference type="EMBL" id="AAHVUF010000007">
    <property type="protein sequence ID" value="ECA8830281.1"/>
    <property type="molecule type" value="Genomic_DNA"/>
</dbReference>
<evidence type="ECO:0000313" key="87">
    <source>
        <dbReference type="EMBL" id="EDH4306707.1"/>
    </source>
</evidence>
<dbReference type="EMBL" id="AAGEON010000011">
    <property type="protein sequence ID" value="EBN0511639.1"/>
    <property type="molecule type" value="Genomic_DNA"/>
</dbReference>
<evidence type="ECO:0000313" key="41">
    <source>
        <dbReference type="EMBL" id="ECA8957340.1"/>
    </source>
</evidence>
<dbReference type="EMBL" id="AAKRVG010000008">
    <property type="protein sequence ID" value="ECV5588093.1"/>
    <property type="molecule type" value="Genomic_DNA"/>
</dbReference>
<dbReference type="EMBL" id="AAKRLS010000008">
    <property type="protein sequence ID" value="ECU9198366.1"/>
    <property type="molecule type" value="Genomic_DNA"/>
</dbReference>
<evidence type="ECO:0000313" key="54">
    <source>
        <dbReference type="EMBL" id="ECT6384011.1"/>
    </source>
</evidence>
<evidence type="ECO:0000313" key="16">
    <source>
        <dbReference type="EMBL" id="EBM9688555.1"/>
    </source>
</evidence>
<dbReference type="NCBIfam" id="NF007398">
    <property type="entry name" value="PRK09926.1"/>
    <property type="match status" value="1"/>
</dbReference>
<evidence type="ECO:0000313" key="15">
    <source>
        <dbReference type="EMBL" id="EBM8869776.1"/>
    </source>
</evidence>
<dbReference type="Proteomes" id="UP000839714">
    <property type="component" value="Unassembled WGS sequence"/>
</dbReference>
<evidence type="ECO:0000313" key="78">
    <source>
        <dbReference type="EMBL" id="EDB8287788.1"/>
    </source>
</evidence>
<dbReference type="PANTHER" id="PTHR30251">
    <property type="entry name" value="PILUS ASSEMBLY CHAPERONE"/>
    <property type="match status" value="1"/>
</dbReference>
<keyword evidence="3" id="KW-1029">Fimbrium biogenesis</keyword>
<dbReference type="EMBL" id="AAGIAU010000014">
    <property type="protein sequence ID" value="EBO2913089.1"/>
    <property type="molecule type" value="Genomic_DNA"/>
</dbReference>
<dbReference type="EMBL" id="AAMKKX010000008">
    <property type="protein sequence ID" value="EDI2826201.1"/>
    <property type="molecule type" value="Genomic_DNA"/>
</dbReference>
<evidence type="ECO:0000313" key="26">
    <source>
        <dbReference type="EMBL" id="EBO2758054.1"/>
    </source>
</evidence>
<evidence type="ECO:0000313" key="99">
    <source>
        <dbReference type="Proteomes" id="UP000365067"/>
    </source>
</evidence>
<dbReference type="EMBL" id="AAKOQU010000011">
    <property type="protein sequence ID" value="ECU0319502.1"/>
    <property type="molecule type" value="Genomic_DNA"/>
</dbReference>
<evidence type="ECO:0000313" key="31">
    <source>
        <dbReference type="EMBL" id="EBW8726341.1"/>
    </source>
</evidence>
<keyword evidence="5" id="KW-0574">Periplasm</keyword>
<evidence type="ECO:0000313" key="34">
    <source>
        <dbReference type="EMBL" id="EBZ2432542.1"/>
    </source>
</evidence>
<dbReference type="EMBL" id="AAMLTI010000025">
    <property type="protein sequence ID" value="EDI6915017.1"/>
    <property type="molecule type" value="Genomic_DNA"/>
</dbReference>
<dbReference type="EMBL" id="AAKSVW010000044">
    <property type="protein sequence ID" value="ECV0336641.1"/>
    <property type="molecule type" value="Genomic_DNA"/>
</dbReference>
<evidence type="ECO:0000313" key="55">
    <source>
        <dbReference type="EMBL" id="ECT7068830.1"/>
    </source>
</evidence>
<accession>A0A3V9RWP0</accession>
<feature type="domain" description="Pili assembly chaperone N-terminal" evidence="10">
    <location>
        <begin position="32"/>
        <end position="158"/>
    </location>
</feature>
<dbReference type="EMBL" id="AAGJTV010000054">
    <property type="protein sequence ID" value="EBO8341886.1"/>
    <property type="molecule type" value="Genomic_DNA"/>
</dbReference>
<dbReference type="EMBL" id="AAKJTW010000067">
    <property type="protein sequence ID" value="ECS4926623.1"/>
    <property type="molecule type" value="Genomic_DNA"/>
</dbReference>
<evidence type="ECO:0000313" key="94">
    <source>
        <dbReference type="EMBL" id="EDI4076511.1"/>
    </source>
</evidence>
<name>A0A3V9RWP0_SALET</name>
<dbReference type="EMBL" id="AAMLHW010000009">
    <property type="protein sequence ID" value="EDI5305544.1"/>
    <property type="molecule type" value="Genomic_DNA"/>
</dbReference>
<evidence type="ECO:0000313" key="60">
    <source>
        <dbReference type="EMBL" id="ECU2525885.1"/>
    </source>
</evidence>
<evidence type="ECO:0000313" key="85">
    <source>
        <dbReference type="EMBL" id="EDG8349850.1"/>
    </source>
</evidence>
<dbReference type="EMBL" id="AAGHQA010000018">
    <property type="protein sequence ID" value="EBO1632327.1"/>
    <property type="molecule type" value="Genomic_DNA"/>
</dbReference>
<gene>
    <name evidence="54" type="ORF">A3179_16365</name>
    <name evidence="46" type="ORF">A3Y30_13800</name>
    <name evidence="47" type="ORF">A3Z70_21025</name>
    <name evidence="48" type="ORF">A9T32_23080</name>
    <name evidence="62" type="ORF">A9T44_16660</name>
    <name evidence="63" type="ORF">A9T50_11990</name>
    <name evidence="55" type="ORF">A9W12_10980</name>
    <name evidence="77" type="ORF">A9W30_22025</name>
    <name evidence="50" type="ORF">ACY89_16570</name>
    <name evidence="74" type="ORF">AKH67_21020</name>
    <name evidence="17" type="ORF">ALX47_16890</name>
    <name evidence="75" type="ORF">ALZ48_12890</name>
    <name evidence="45" type="ORF">APO12_06725</name>
    <name evidence="18" type="ORF">ASH16_10730</name>
    <name evidence="29" type="ORF">AUA60_10985</name>
    <name evidence="30" type="ORF">AUB25_17265</name>
    <name evidence="76" type="ORF">AYO62_11420</name>
    <name evidence="81" type="ORF">B0D29_11435</name>
    <name evidence="82" type="ORF">B6C64_20335</name>
    <name evidence="83" type="ORF">B8184_08755</name>
    <name evidence="84" type="ORF">B9R05_05385</name>
    <name evidence="78" type="ORF">BCO88_05805</name>
    <name evidence="79" type="ORF">BCP44_12470</name>
    <name evidence="31" type="ORF">BGH80_21730</name>
    <name evidence="80" type="ORF">BH531_12255</name>
    <name evidence="57" type="ORF">C6752_13590</name>
    <name evidence="85" type="ORF">CAH52_09070</name>
    <name evidence="86" type="ORF">CAH86_06080</name>
    <name evidence="88" type="ORF">CB071_13715</name>
    <name evidence="87" type="ORF">CBQ06_13780</name>
    <name evidence="89" type="ORF">CBZ91_10430</name>
    <name evidence="90" type="ORF">CCH07_18625</name>
    <name evidence="91" type="ORF">CCW64_19265</name>
    <name evidence="92" type="ORF">CDJ86_13325</name>
    <name evidence="95" type="ORF">CE351_14830</name>
    <name evidence="93" type="ORF">CEB89_24340</name>
    <name evidence="56" type="ORF">CEB92_11170</name>
    <name evidence="94" type="ORF">CED36_13970</name>
    <name evidence="96" type="ORF">CFL54_17980</name>
    <name evidence="64" type="ORF">CIR65_13465</name>
    <name evidence="67" type="ORF">D1343_11355</name>
    <name evidence="72" type="ORF">D3156_06135</name>
    <name evidence="65" type="ORF">D3E07_23385</name>
    <name evidence="66" type="ORF">D3I79_03860</name>
    <name evidence="32" type="ORF">D6273_22290</name>
    <name evidence="19" type="ORF">D6J12_08995</name>
    <name evidence="33" type="ORF">D6Y68_04900</name>
    <name evidence="34" type="ORF">D9A38_13270</name>
    <name evidence="35" type="ORF">D9U58_15615</name>
    <name evidence="73" type="ORF">DKO31_04630</name>
    <name evidence="49" type="ORF">DM626_12315</name>
    <name evidence="58" type="ORF">DM640_09835</name>
    <name evidence="70" type="ORF">DML56_07715</name>
    <name evidence="69" type="ORF">DN913_08075</name>
    <name evidence="71" type="ORF">DN953_11050</name>
    <name evidence="68" type="ORF">DOQ15_22890</name>
    <name evidence="59" type="ORF">DR951_23565</name>
    <name evidence="60" type="ORF">DT111_09165</name>
    <name evidence="51" type="ORF">DTE28_10105</name>
    <name evidence="52" type="ORF">DVE68_23070</name>
    <name evidence="53" type="ORF">DXS28_24415</name>
    <name evidence="61" type="ORF">DYO51_11935</name>
    <name evidence="44" type="ORF">E2A04_23680</name>
    <name evidence="13" type="ORF">E2K49_11300</name>
    <name evidence="22" type="ORF">E2K50_24220</name>
    <name evidence="23" type="ORF">E3B48_05845</name>
    <name evidence="97" type="ORF">E4679_19370</name>
    <name evidence="14" type="ORF">E4J19_21285</name>
    <name evidence="28" type="ORF">EA075_21310</name>
    <name evidence="20" type="ORF">EIC51_08060</name>
    <name evidence="36" type="ORF">EID80_07020</name>
    <name evidence="38" type="ORF">ELM42_07070</name>
    <name evidence="37" type="ORF">ELO16_21665</name>
    <name evidence="21" type="ORF">EOV29_11575</name>
    <name evidence="39" type="ORF">EQ864_09460</name>
    <name evidence="40" type="ORF">ER558_05335</name>
    <name evidence="41" type="ORF">ESI84_14190</name>
    <name evidence="42" type="ORF">EWR76_23815</name>
    <name evidence="12" type="ORF">EYU37_22840</name>
    <name evidence="43" type="ORF">EZK82_05585</name>
    <name evidence="15" type="ORF">FA713_13645</name>
    <name evidence="24" type="ORF">FA719_06335</name>
    <name evidence="25" type="ORF">FBD64_01520</name>
    <name evidence="26" type="ORF">FDQ73_21310</name>
    <name evidence="16" type="ORF">GL28_19580</name>
    <name evidence="27" type="ORF">JF21_18840</name>
</gene>
<evidence type="ECO:0000259" key="11">
    <source>
        <dbReference type="Pfam" id="PF02753"/>
    </source>
</evidence>
<evidence type="ECO:0000313" key="50">
    <source>
        <dbReference type="EMBL" id="ECT0509884.1"/>
    </source>
</evidence>
<dbReference type="RefSeq" id="WP_000248431.1">
    <property type="nucleotide sequence ID" value="NZ_CP051346.1"/>
</dbReference>
<dbReference type="EMBL" id="AAGDUG010000165">
    <property type="protein sequence ID" value="EBM8105034.1"/>
    <property type="molecule type" value="Genomic_DNA"/>
</dbReference>
<evidence type="ECO:0000313" key="86">
    <source>
        <dbReference type="EMBL" id="EDG8422607.1"/>
    </source>
</evidence>
<evidence type="ECO:0000313" key="98">
    <source>
        <dbReference type="Proteomes" id="UP000322839"/>
    </source>
</evidence>
<dbReference type="EMBL" id="AAKJFM010000050">
    <property type="protein sequence ID" value="ECS3253043.1"/>
    <property type="molecule type" value="Genomic_DNA"/>
</dbReference>
<dbReference type="EMBL" id="AAMIOR010000008">
    <property type="protein sequence ID" value="EDH7232143.1"/>
    <property type="molecule type" value="Genomic_DNA"/>
</dbReference>
<evidence type="ECO:0000313" key="51">
    <source>
        <dbReference type="EMBL" id="ECT1149508.1"/>
    </source>
</evidence>
<feature type="signal peptide" evidence="9">
    <location>
        <begin position="1"/>
        <end position="30"/>
    </location>
</feature>
<evidence type="ECO:0000313" key="43">
    <source>
        <dbReference type="EMBL" id="ECB5814457.1"/>
    </source>
</evidence>
<evidence type="ECO:0000313" key="22">
    <source>
        <dbReference type="EMBL" id="EBO1897951.1"/>
    </source>
</evidence>
<evidence type="ECO:0000313" key="45">
    <source>
        <dbReference type="EMBL" id="ECS2129242.1"/>
    </source>
</evidence>
<dbReference type="EMBL" id="AAGEBN010000013">
    <property type="protein sequence ID" value="EBM8869776.1"/>
    <property type="molecule type" value="Genomic_DNA"/>
</dbReference>
<comment type="caution">
    <text evidence="12">The sequence shown here is derived from an EMBL/GenBank/DDBJ whole genome shotgun (WGS) entry which is preliminary data.</text>
</comment>
<evidence type="ECO:0000313" key="28">
    <source>
        <dbReference type="EMBL" id="EBO8341886.1"/>
    </source>
</evidence>
<dbReference type="EMBL" id="AAMARF010000007">
    <property type="protein sequence ID" value="EDF3872776.1"/>
    <property type="molecule type" value="Genomic_DNA"/>
</dbReference>
<evidence type="ECO:0000313" key="56">
    <source>
        <dbReference type="EMBL" id="ECT8991068.1"/>
    </source>
</evidence>
<dbReference type="EMBL" id="AAMCZO010000038">
    <property type="protein sequence ID" value="EDG1031882.1"/>
    <property type="molecule type" value="Genomic_DNA"/>
</dbReference>
<dbReference type="SUPFAM" id="SSF49354">
    <property type="entry name" value="PapD-like"/>
    <property type="match status" value="1"/>
</dbReference>
<evidence type="ECO:0000313" key="12">
    <source>
        <dbReference type="EMBL" id="EBM8105034.1"/>
    </source>
</evidence>
<reference evidence="38" key="2">
    <citation type="submission" date="2018-12" db="EMBL/GenBank/DDBJ databases">
        <authorList>
            <consortium name="NARMS: The National Antimicrobial Resistance Monitoring System"/>
        </authorList>
    </citation>
    <scope>NUCLEOTIDE SEQUENCE</scope>
    <source>
        <strain evidence="61">CVM N17S1400</strain>
        <strain evidence="48">CVM N32749</strain>
        <strain evidence="62">CVM N32765</strain>
        <strain evidence="63">CVM N32771</strain>
        <strain evidence="55">CVM N41920</strain>
        <strain evidence="77">CVM N42332</strain>
        <strain evidence="45">CVM N54726</strain>
        <strain evidence="78">CVM N56557</strain>
        <strain evidence="47">CVM N57292F</strain>
        <strain evidence="54">CVM N57958F</strain>
        <strain evidence="46">CVM N58008</strain>
        <strain evidence="79">CVM N58670</strain>
        <strain evidence="80">CVM N62967</strain>
        <strain evidence="57">FSIS11808073</strain>
        <strain evidence="66">FSIS11813416</strain>
        <strain evidence="33">FSIS11814102</strain>
        <strain evidence="38">FSIS11816699</strain>
        <strain evidence="44">FSIS11918308</strain>
        <strain evidence="76">FSIS1505221</strain>
        <strain evidence="82">FSIS1710719</strain>
    </source>
</reference>
<dbReference type="InterPro" id="IPR018046">
    <property type="entry name" value="Pili_assmbl_chaperone_CS"/>
</dbReference>
<dbReference type="EMBL" id="AAKYEZ010000006">
    <property type="protein sequence ID" value="ECW9636159.1"/>
    <property type="molecule type" value="Genomic_DNA"/>
</dbReference>
<dbReference type="Proteomes" id="UP000839705">
    <property type="component" value="Unassembled WGS sequence"/>
</dbReference>
<dbReference type="EMBL" id="AAGDVA010000009">
    <property type="protein sequence ID" value="EBM8190876.1"/>
    <property type="molecule type" value="Genomic_DNA"/>
</dbReference>
<dbReference type="Gene3D" id="2.60.40.10">
    <property type="entry name" value="Immunoglobulins"/>
    <property type="match status" value="2"/>
</dbReference>
<evidence type="ECO:0000313" key="89">
    <source>
        <dbReference type="EMBL" id="EDH7232143.1"/>
    </source>
</evidence>
<dbReference type="Proteomes" id="UP000839903">
    <property type="component" value="Unassembled WGS sequence"/>
</dbReference>
<evidence type="ECO:0000313" key="27">
    <source>
        <dbReference type="EMBL" id="EBO2913089.1"/>
    </source>
</evidence>
<dbReference type="Pfam" id="PF00345">
    <property type="entry name" value="PapD_N"/>
    <property type="match status" value="1"/>
</dbReference>
<evidence type="ECO:0000313" key="83">
    <source>
        <dbReference type="EMBL" id="EDG6697412.1"/>
    </source>
</evidence>
<dbReference type="EMBL" id="AAKJDK010000016">
    <property type="protein sequence ID" value="ECS2989194.1"/>
    <property type="molecule type" value="Genomic_DNA"/>
</dbReference>
<dbReference type="InterPro" id="IPR016148">
    <property type="entry name" value="Pili_assmbl_chaperone_C"/>
</dbReference>
<dbReference type="GO" id="GO:0030288">
    <property type="term" value="C:outer membrane-bounded periplasmic space"/>
    <property type="evidence" value="ECO:0007669"/>
    <property type="project" value="InterPro"/>
</dbReference>
<dbReference type="InterPro" id="IPR036316">
    <property type="entry name" value="Pili_assmbl_chap_C_dom_sf"/>
</dbReference>
<keyword evidence="7" id="KW-0393">Immunoglobulin domain</keyword>
<dbReference type="PROSITE" id="PS00635">
    <property type="entry name" value="PILI_CHAPERONE"/>
    <property type="match status" value="1"/>
</dbReference>
<evidence type="ECO:0000313" key="74">
    <source>
        <dbReference type="EMBL" id="ECW6044956.1"/>
    </source>
</evidence>
<evidence type="ECO:0000313" key="82">
    <source>
        <dbReference type="EMBL" id="EDG1031882.1"/>
    </source>
</evidence>
<evidence type="ECO:0000256" key="9">
    <source>
        <dbReference type="SAM" id="SignalP"/>
    </source>
</evidence>
<dbReference type="GO" id="GO:0071555">
    <property type="term" value="P:cell wall organization"/>
    <property type="evidence" value="ECO:0007669"/>
    <property type="project" value="InterPro"/>
</dbReference>
<comment type="similarity">
    <text evidence="2 8">Belongs to the periplasmic pilus chaperone family.</text>
</comment>
<dbReference type="EMBL" id="AAHQUD010000009">
    <property type="protein sequence ID" value="EBZ3305137.1"/>
    <property type="molecule type" value="Genomic_DNA"/>
</dbReference>
<dbReference type="EMBL" id="AAHHJF010000014">
    <property type="protein sequence ID" value="EBW5969208.1"/>
    <property type="molecule type" value="Genomic_DNA"/>
</dbReference>
<evidence type="ECO:0000256" key="6">
    <source>
        <dbReference type="ARBA" id="ARBA00023186"/>
    </source>
</evidence>
<evidence type="ECO:0000313" key="17">
    <source>
        <dbReference type="EMBL" id="EBN0511639.1"/>
    </source>
</evidence>
<dbReference type="EMBL" id="AAKSBM010000141">
    <property type="protein sequence ID" value="ECV3409823.1"/>
    <property type="molecule type" value="Genomic_DNA"/>
</dbReference>
<evidence type="ECO:0000256" key="3">
    <source>
        <dbReference type="ARBA" id="ARBA00022558"/>
    </source>
</evidence>
<evidence type="ECO:0000313" key="59">
    <source>
        <dbReference type="EMBL" id="ECU2381392.1"/>
    </source>
</evidence>
<evidence type="ECO:0000313" key="37">
    <source>
        <dbReference type="EMBL" id="ECA4443317.1"/>
    </source>
</evidence>
<evidence type="ECO:0000313" key="92">
    <source>
        <dbReference type="EMBL" id="EDI2826201.1"/>
    </source>
</evidence>
<protein>
    <submittedName>
        <fullName evidence="12">Fimbrial chaperone</fullName>
    </submittedName>
</protein>
<dbReference type="EMBL" id="AAMFMM010000007">
    <property type="protein sequence ID" value="EDG8349850.1"/>
    <property type="molecule type" value="Genomic_DNA"/>
</dbReference>
<dbReference type="EMBL" id="AAKLXH010000054">
    <property type="protein sequence ID" value="ECT1656788.1"/>
    <property type="molecule type" value="Genomic_DNA"/>
</dbReference>
<evidence type="ECO:0000256" key="5">
    <source>
        <dbReference type="ARBA" id="ARBA00022764"/>
    </source>
</evidence>
<keyword evidence="4 9" id="KW-0732">Signal</keyword>
<evidence type="ECO:0000313" key="33">
    <source>
        <dbReference type="EMBL" id="EBY9233843.1"/>
    </source>
</evidence>
<evidence type="ECO:0000313" key="57">
    <source>
        <dbReference type="EMBL" id="ECU0319502.1"/>
    </source>
</evidence>
<dbReference type="EMBL" id="AAMFMX010000004">
    <property type="protein sequence ID" value="EDG8422607.1"/>
    <property type="molecule type" value="Genomic_DNA"/>
</dbReference>
<evidence type="ECO:0000313" key="25">
    <source>
        <dbReference type="EMBL" id="EBO2523932.1"/>
    </source>
</evidence>
<evidence type="ECO:0000313" key="35">
    <source>
        <dbReference type="EMBL" id="EBZ3305137.1"/>
    </source>
</evidence>
<evidence type="ECO:0000313" key="79">
    <source>
        <dbReference type="EMBL" id="EDB8561407.1"/>
    </source>
</evidence>
<dbReference type="EMBL" id="AAHVRN010000011">
    <property type="protein sequence ID" value="ECA8555383.1"/>
    <property type="molecule type" value="Genomic_DNA"/>
</dbReference>
<evidence type="ECO:0000313" key="84">
    <source>
        <dbReference type="EMBL" id="EDG7388991.1"/>
    </source>
</evidence>
<dbReference type="EMBL" id="AAHQMV010000009">
    <property type="protein sequence ID" value="EBZ2432542.1"/>
    <property type="molecule type" value="Genomic_DNA"/>
</dbReference>
<evidence type="ECO:0000313" key="96">
    <source>
        <dbReference type="EMBL" id="EDI6915017.1"/>
    </source>
</evidence>
<dbReference type="EMBL" id="AAGHXO010000002">
    <property type="protein sequence ID" value="EBO2523932.1"/>
    <property type="molecule type" value="Genomic_DNA"/>
</dbReference>
<evidence type="ECO:0000313" key="97">
    <source>
        <dbReference type="EMBL" id="KAA8313146.1"/>
    </source>
</evidence>
<evidence type="ECO:0000313" key="48">
    <source>
        <dbReference type="EMBL" id="ECS4926623.1"/>
    </source>
</evidence>
<dbReference type="EMBL" id="AALNXO010000131">
    <property type="protein sequence ID" value="EDB5656165.1"/>
    <property type="molecule type" value="Genomic_DNA"/>
</dbReference>
<dbReference type="EMBL" id="AALOWW010000007">
    <property type="protein sequence ID" value="EDB8561407.1"/>
    <property type="molecule type" value="Genomic_DNA"/>
</dbReference>
<dbReference type="EMBL" id="AAKWYY010000013">
    <property type="protein sequence ID" value="ECW6044956.1"/>
    <property type="molecule type" value="Genomic_DNA"/>
</dbReference>
<dbReference type="EMBL" id="AAKSVH010000017">
    <property type="protein sequence ID" value="ECV0621738.1"/>
    <property type="molecule type" value="Genomic_DNA"/>
</dbReference>
<evidence type="ECO:0000313" key="46">
    <source>
        <dbReference type="EMBL" id="ECS2989194.1"/>
    </source>
</evidence>
<dbReference type="InterPro" id="IPR008962">
    <property type="entry name" value="PapD-like_sf"/>
</dbReference>
<dbReference type="PRINTS" id="PR00969">
    <property type="entry name" value="CHAPERONPILI"/>
</dbReference>
<evidence type="ECO:0000313" key="24">
    <source>
        <dbReference type="EMBL" id="EBO2492453.1"/>
    </source>
</evidence>
<dbReference type="EMBL" id="AAKPJA010000011">
    <property type="protein sequence ID" value="ECU2525885.1"/>
    <property type="molecule type" value="Genomic_DNA"/>
</dbReference>
<dbReference type="EMBL" id="AAKNQD010000029">
    <property type="protein sequence ID" value="ECT7068830.1"/>
    <property type="molecule type" value="Genomic_DNA"/>
</dbReference>
<dbReference type="EMBL" id="SQSB01000009">
    <property type="protein sequence ID" value="KAA8313146.1"/>
    <property type="molecule type" value="Genomic_DNA"/>
</dbReference>
<dbReference type="EMBL" id="AAHPLT010000006">
    <property type="protein sequence ID" value="EBY9233843.1"/>
    <property type="molecule type" value="Genomic_DNA"/>
</dbReference>
<dbReference type="EMBL" id="AAKPHH010000108">
    <property type="protein sequence ID" value="ECU2381392.1"/>
    <property type="molecule type" value="Genomic_DNA"/>
</dbReference>
<sequence>MVNTVITKGFKTTCFAAAAFTAFATFQANADIVISGTRIVYPASSKDVIVNLDNRGNKPLLVQTWLDDGRDGVDPQELKLPFVITPPVSRIDPQKGQSLRITYMGSALPQDRESLFWFNVLEIPPKSKSKAKEGESLNQLQLAFRTRIKLFFRPDGLKGTPGDAAANLKWSQKKEGNTLSLFAQNDSAYNVSISNVKFKVGGKEYTVDSKSVLPFSGVSMPVKGLSNNINGTVIYNTINDNGGTNKREAKID</sequence>
<dbReference type="Proteomes" id="UP000839916">
    <property type="component" value="Unassembled WGS sequence"/>
</dbReference>
<dbReference type="EMBL" id="AAKLZF010000098">
    <property type="protein sequence ID" value="ECT1900933.1"/>
    <property type="molecule type" value="Genomic_DNA"/>
</dbReference>
<evidence type="ECO:0000313" key="52">
    <source>
        <dbReference type="EMBL" id="ECT1656788.1"/>
    </source>
</evidence>
<dbReference type="InterPro" id="IPR050643">
    <property type="entry name" value="Periplasmic_pilus_chap"/>
</dbReference>
<dbReference type="EMBL" id="AAHVVF010000009">
    <property type="protein sequence ID" value="ECA8957340.1"/>
    <property type="molecule type" value="Genomic_DNA"/>
</dbReference>
<evidence type="ECO:0000313" key="14">
    <source>
        <dbReference type="EMBL" id="EBM8422976.1"/>
    </source>
</evidence>
<dbReference type="EMBL" id="AAGHSH010000093">
    <property type="protein sequence ID" value="EBO1897951.1"/>
    <property type="molecule type" value="Genomic_DNA"/>
</dbReference>
<organism evidence="12">
    <name type="scientific">Salmonella enterica subsp. enterica serovar Kentucky</name>
    <dbReference type="NCBI Taxonomy" id="192955"/>
    <lineage>
        <taxon>Bacteria</taxon>
        <taxon>Pseudomonadati</taxon>
        <taxon>Pseudomonadota</taxon>
        <taxon>Gammaproteobacteria</taxon>
        <taxon>Enterobacterales</taxon>
        <taxon>Enterobacteriaceae</taxon>
        <taxon>Salmonella</taxon>
    </lineage>
</organism>
<evidence type="ECO:0000313" key="20">
    <source>
        <dbReference type="EMBL" id="EBO1572640.1"/>
    </source>
</evidence>
<evidence type="ECO:0000313" key="80">
    <source>
        <dbReference type="EMBL" id="EDC6715230.1"/>
    </source>
</evidence>
<dbReference type="EMBL" id="AAGHPP010000009">
    <property type="protein sequence ID" value="EBO1572640.1"/>
    <property type="molecule type" value="Genomic_DNA"/>
</dbReference>
<dbReference type="EMBL" id="AAMHPQ010000009">
    <property type="protein sequence ID" value="EDH4306707.1"/>
    <property type="molecule type" value="Genomic_DNA"/>
</dbReference>
<evidence type="ECO:0000313" key="73">
    <source>
        <dbReference type="EMBL" id="ECV5588093.1"/>
    </source>
</evidence>
<evidence type="ECO:0000256" key="2">
    <source>
        <dbReference type="ARBA" id="ARBA00007399"/>
    </source>
</evidence>
<feature type="domain" description="Pili assembly chaperone C-terminal" evidence="11">
    <location>
        <begin position="184"/>
        <end position="245"/>
    </location>
</feature>
<evidence type="ECO:0000313" key="18">
    <source>
        <dbReference type="EMBL" id="EBN3583464.1"/>
    </source>
</evidence>
<evidence type="ECO:0000313" key="47">
    <source>
        <dbReference type="EMBL" id="ECS3253043.1"/>
    </source>
</evidence>
<dbReference type="EMBL" id="AAKOWS010000010">
    <property type="protein sequence ID" value="ECU1022841.1"/>
    <property type="molecule type" value="Genomic_DNA"/>
</dbReference>
<dbReference type="EMBL" id="AAHYUR010000034">
    <property type="protein sequence ID" value="ECB8230960.1"/>
    <property type="molecule type" value="Genomic_DNA"/>
</dbReference>
<dbReference type="EMBL" id="AAMFEG010000003">
    <property type="protein sequence ID" value="EDG7388991.1"/>
    <property type="molecule type" value="Genomic_DNA"/>
</dbReference>
<evidence type="ECO:0000313" key="58">
    <source>
        <dbReference type="EMBL" id="ECU1022841.1"/>
    </source>
</evidence>
<dbReference type="EMBL" id="AAKNKF010000009">
    <property type="protein sequence ID" value="ECT6384011.1"/>
    <property type="molecule type" value="Genomic_DNA"/>
</dbReference>
<dbReference type="SUPFAM" id="SSF49584">
    <property type="entry name" value="Periplasmic chaperone C-domain"/>
    <property type="match status" value="1"/>
</dbReference>